<dbReference type="Proteomes" id="UP000038204">
    <property type="component" value="Unassembled WGS sequence"/>
</dbReference>
<protein>
    <submittedName>
        <fullName evidence="1">Uncharacterized protein</fullName>
    </submittedName>
</protein>
<name>A0A0T9PTI5_9GAMM</name>
<reference evidence="1 2" key="1">
    <citation type="submission" date="2015-03" db="EMBL/GenBank/DDBJ databases">
        <authorList>
            <person name="Murphy D."/>
        </authorList>
    </citation>
    <scope>NUCLEOTIDE SEQUENCE [LARGE SCALE GENOMIC DNA]</scope>
    <source>
        <strain evidence="1 2">Y233</strain>
    </source>
</reference>
<organism evidence="1 2">
    <name type="scientific">Yersinia similis</name>
    <dbReference type="NCBI Taxonomy" id="367190"/>
    <lineage>
        <taxon>Bacteria</taxon>
        <taxon>Pseudomonadati</taxon>
        <taxon>Pseudomonadota</taxon>
        <taxon>Gammaproteobacteria</taxon>
        <taxon>Enterobacterales</taxon>
        <taxon>Yersiniaceae</taxon>
        <taxon>Yersinia</taxon>
    </lineage>
</organism>
<dbReference type="Pfam" id="PF22759">
    <property type="entry name" value="E217_GP41"/>
    <property type="match status" value="1"/>
</dbReference>
<dbReference type="AlphaFoldDB" id="A0A0T9PTI5"/>
<dbReference type="EMBL" id="CQBK01000009">
    <property type="protein sequence ID" value="CNH80911.1"/>
    <property type="molecule type" value="Genomic_DNA"/>
</dbReference>
<dbReference type="RefSeq" id="WP_042819573.1">
    <property type="nucleotide sequence ID" value="NZ_CPZI01000037.1"/>
</dbReference>
<sequence length="297" mass="34091">MSSYFGRNYQLTITLVSGDELTYQPPLEIRFAVDNTPQNVDATARITLYGISARTRALIQRYDDKEKRYGRLILKAGYGDNIGTIFSGQIHNIEVVKEGVNTCLRLYCRTIGLTWNTTIFKTWGTNTPAIEMLKDVAAAFGLDVEVIGDFSDLPRFTTSYNSGGRLCRYILDSMKEDWKYYWMITSSRVLLAREGAARTWATHEITAKNGMESVPRWYLNTMEIDVKMNHQIQPADVINVTSSFWTINFSGMYNTDLNNLANIQQQTGQFNVLRTYHEGTFWGDIWKTTLISQWRTL</sequence>
<evidence type="ECO:0000313" key="2">
    <source>
        <dbReference type="Proteomes" id="UP000038204"/>
    </source>
</evidence>
<dbReference type="InterPro" id="IPR054496">
    <property type="entry name" value="E217_GP41"/>
</dbReference>
<accession>A0A0T9PTI5</accession>
<gene>
    <name evidence="1" type="ORF">ERS008667_01588</name>
</gene>
<proteinExistence type="predicted"/>
<evidence type="ECO:0000313" key="1">
    <source>
        <dbReference type="EMBL" id="CNH80911.1"/>
    </source>
</evidence>